<dbReference type="AlphaFoldDB" id="A0A1S1N4M5"/>
<dbReference type="RefSeq" id="WP_070992819.1">
    <property type="nucleotide sequence ID" value="NZ_CBCSHD010000009.1"/>
</dbReference>
<evidence type="ECO:0000256" key="1">
    <source>
        <dbReference type="SAM" id="Phobius"/>
    </source>
</evidence>
<proteinExistence type="predicted"/>
<evidence type="ECO:0000313" key="2">
    <source>
        <dbReference type="EMBL" id="OHU94381.1"/>
    </source>
</evidence>
<gene>
    <name evidence="2" type="ORF">BIW53_14985</name>
</gene>
<comment type="caution">
    <text evidence="2">The sequence shown here is derived from an EMBL/GenBank/DDBJ whole genome shotgun (WGS) entry which is preliminary data.</text>
</comment>
<accession>A0A1S1N4M5</accession>
<dbReference type="OrthoDB" id="6058359at2"/>
<keyword evidence="1" id="KW-0472">Membrane</keyword>
<feature type="transmembrane region" description="Helical" evidence="1">
    <location>
        <begin position="175"/>
        <end position="193"/>
    </location>
</feature>
<feature type="transmembrane region" description="Helical" evidence="1">
    <location>
        <begin position="62"/>
        <end position="85"/>
    </location>
</feature>
<evidence type="ECO:0000313" key="3">
    <source>
        <dbReference type="Proteomes" id="UP000180253"/>
    </source>
</evidence>
<organism evidence="2 3">
    <name type="scientific">Pseudoalteromonas byunsanensis</name>
    <dbReference type="NCBI Taxonomy" id="327939"/>
    <lineage>
        <taxon>Bacteria</taxon>
        <taxon>Pseudomonadati</taxon>
        <taxon>Pseudomonadota</taxon>
        <taxon>Gammaproteobacteria</taxon>
        <taxon>Alteromonadales</taxon>
        <taxon>Pseudoalteromonadaceae</taxon>
        <taxon>Pseudoalteromonas</taxon>
    </lineage>
</organism>
<feature type="transmembrane region" description="Helical" evidence="1">
    <location>
        <begin position="91"/>
        <end position="109"/>
    </location>
</feature>
<name>A0A1S1N4M5_9GAMM</name>
<sequence>MDYSKYSINELLDCLNNIDKDAHPENYEKLILELEKRKPELEAFQKQEQEEFTFSTENRVKLLSWLQIATCVGFTIAFVNVLFGSRELIDLIVYGFIAVFNGLAGYKLLKRSRYGYELSYLNQILQILTINTGTLFFTYTGLGSFLIGIEGELFFRANILSTDFRFYTGENLGQFGFGVDLVAIFFLSVLHSCRELGLDTKANKAFKADS</sequence>
<keyword evidence="3" id="KW-1185">Reference proteome</keyword>
<reference evidence="2 3" key="1">
    <citation type="submission" date="2016-10" db="EMBL/GenBank/DDBJ databases">
        <title>Pseudoalteromonas amylolytica sp. nov., isolated from the surface seawater.</title>
        <authorList>
            <person name="Wu Y.-H."/>
            <person name="Cheng H."/>
            <person name="Jin X.-B."/>
            <person name="Wang C.-S."/>
            <person name="Xu X.-W."/>
        </authorList>
    </citation>
    <scope>NUCLEOTIDE SEQUENCE [LARGE SCALE GENOMIC DNA]</scope>
    <source>
        <strain evidence="2 3">JCM 12483</strain>
    </source>
</reference>
<protein>
    <submittedName>
        <fullName evidence="2">Uncharacterized protein</fullName>
    </submittedName>
</protein>
<keyword evidence="1" id="KW-1133">Transmembrane helix</keyword>
<keyword evidence="1" id="KW-0812">Transmembrane</keyword>
<feature type="transmembrane region" description="Helical" evidence="1">
    <location>
        <begin position="130"/>
        <end position="155"/>
    </location>
</feature>
<dbReference type="EMBL" id="MNAN01000034">
    <property type="protein sequence ID" value="OHU94381.1"/>
    <property type="molecule type" value="Genomic_DNA"/>
</dbReference>
<dbReference type="Proteomes" id="UP000180253">
    <property type="component" value="Unassembled WGS sequence"/>
</dbReference>